<gene>
    <name evidence="5" type="ORF">B446_03015</name>
</gene>
<reference evidence="5 6" key="2">
    <citation type="journal article" date="2013" name="J. Biotechnol.">
        <title>Complete genome sequence of the kirromycin producer Streptomyces collinus Tu 365 consisting of a linear chromosome and two linear plasmids.</title>
        <authorList>
            <person name="Ruckert C."/>
            <person name="Szczepanowski R."/>
            <person name="Albersmeier A."/>
            <person name="Goesmann A."/>
            <person name="Iftime D."/>
            <person name="Musiol E.M."/>
            <person name="Blin K."/>
            <person name="Wohlleben W."/>
            <person name="Puhler A."/>
            <person name="Kalinowski J."/>
            <person name="Weber T."/>
        </authorList>
    </citation>
    <scope>NUCLEOTIDE SEQUENCE [LARGE SCALE GENOMIC DNA]</scope>
    <source>
        <strain evidence="6">DSM 40733 / Tue 365</strain>
    </source>
</reference>
<dbReference type="GO" id="GO:0003700">
    <property type="term" value="F:DNA-binding transcription factor activity"/>
    <property type="evidence" value="ECO:0007669"/>
    <property type="project" value="TreeGrafter"/>
</dbReference>
<evidence type="ECO:0000256" key="3">
    <source>
        <dbReference type="ARBA" id="ARBA00023163"/>
    </source>
</evidence>
<keyword evidence="1" id="KW-0805">Transcription regulation</keyword>
<evidence type="ECO:0000313" key="5">
    <source>
        <dbReference type="EMBL" id="AGS67435.1"/>
    </source>
</evidence>
<dbReference type="Gene3D" id="1.10.260.40">
    <property type="entry name" value="lambda repressor-like DNA-binding domains"/>
    <property type="match status" value="1"/>
</dbReference>
<evidence type="ECO:0000313" key="6">
    <source>
        <dbReference type="Proteomes" id="UP000015423"/>
    </source>
</evidence>
<name>S5VG92_STRC3</name>
<dbReference type="AlphaFoldDB" id="S5VG92"/>
<dbReference type="InterPro" id="IPR010982">
    <property type="entry name" value="Lambda_DNA-bd_dom_sf"/>
</dbReference>
<dbReference type="Gene3D" id="3.40.50.2300">
    <property type="match status" value="2"/>
</dbReference>
<reference evidence="6" key="1">
    <citation type="submission" date="2012-10" db="EMBL/GenBank/DDBJ databases">
        <title>The complete genome sequence of Streptomyces collinus Tu 365.</title>
        <authorList>
            <person name="Ruckert C."/>
            <person name="Szczepanowski R."/>
            <person name="Goesmann A."/>
            <person name="Pross E.K."/>
            <person name="Musiol E.M."/>
            <person name="Blin K."/>
            <person name="Wohlleben W."/>
            <person name="Puhler A."/>
            <person name="Weber T."/>
            <person name="Kalinowski J."/>
        </authorList>
    </citation>
    <scope>NUCLEOTIDE SEQUENCE [LARGE SCALE GENOMIC DNA]</scope>
    <source>
        <strain evidence="6">DSM 40733 / Tue 365</strain>
    </source>
</reference>
<dbReference type="CDD" id="cd06267">
    <property type="entry name" value="PBP1_LacI_sugar_binding-like"/>
    <property type="match status" value="1"/>
</dbReference>
<accession>S5VG92</accession>
<dbReference type="RefSeq" id="WP_020937919.1">
    <property type="nucleotide sequence ID" value="NC_021985.1"/>
</dbReference>
<dbReference type="PATRIC" id="fig|1214242.5.peg.621"/>
<dbReference type="SUPFAM" id="SSF47413">
    <property type="entry name" value="lambda repressor-like DNA-binding domains"/>
    <property type="match status" value="1"/>
</dbReference>
<dbReference type="PROSITE" id="PS50932">
    <property type="entry name" value="HTH_LACI_2"/>
    <property type="match status" value="1"/>
</dbReference>
<keyword evidence="2" id="KW-0238">DNA-binding</keyword>
<dbReference type="Proteomes" id="UP000015423">
    <property type="component" value="Chromosome"/>
</dbReference>
<dbReference type="CDD" id="cd01392">
    <property type="entry name" value="HTH_LacI"/>
    <property type="match status" value="1"/>
</dbReference>
<protein>
    <submittedName>
        <fullName evidence="5">LacI family transcriptional regulator</fullName>
    </submittedName>
</protein>
<dbReference type="KEGG" id="sci:B446_03015"/>
<dbReference type="PROSITE" id="PS00356">
    <property type="entry name" value="HTH_LACI_1"/>
    <property type="match status" value="1"/>
</dbReference>
<dbReference type="GO" id="GO:0000976">
    <property type="term" value="F:transcription cis-regulatory region binding"/>
    <property type="evidence" value="ECO:0007669"/>
    <property type="project" value="TreeGrafter"/>
</dbReference>
<dbReference type="EMBL" id="CP006259">
    <property type="protein sequence ID" value="AGS67435.1"/>
    <property type="molecule type" value="Genomic_DNA"/>
</dbReference>
<keyword evidence="3" id="KW-0804">Transcription</keyword>
<dbReference type="InterPro" id="IPR000843">
    <property type="entry name" value="HTH_LacI"/>
</dbReference>
<dbReference type="PANTHER" id="PTHR30146">
    <property type="entry name" value="LACI-RELATED TRANSCRIPTIONAL REPRESSOR"/>
    <property type="match status" value="1"/>
</dbReference>
<organism evidence="5 6">
    <name type="scientific">Streptomyces collinus (strain DSM 40733 / Tue 365)</name>
    <dbReference type="NCBI Taxonomy" id="1214242"/>
    <lineage>
        <taxon>Bacteria</taxon>
        <taxon>Bacillati</taxon>
        <taxon>Actinomycetota</taxon>
        <taxon>Actinomycetes</taxon>
        <taxon>Kitasatosporales</taxon>
        <taxon>Streptomycetaceae</taxon>
        <taxon>Streptomyces</taxon>
    </lineage>
</organism>
<proteinExistence type="predicted"/>
<evidence type="ECO:0000259" key="4">
    <source>
        <dbReference type="PROSITE" id="PS50932"/>
    </source>
</evidence>
<evidence type="ECO:0000256" key="2">
    <source>
        <dbReference type="ARBA" id="ARBA00023125"/>
    </source>
</evidence>
<dbReference type="Pfam" id="PF13377">
    <property type="entry name" value="Peripla_BP_3"/>
    <property type="match status" value="1"/>
</dbReference>
<keyword evidence="6" id="KW-1185">Reference proteome</keyword>
<dbReference type="InterPro" id="IPR046335">
    <property type="entry name" value="LacI/GalR-like_sensor"/>
</dbReference>
<dbReference type="eggNOG" id="COG1609">
    <property type="taxonomic scope" value="Bacteria"/>
</dbReference>
<evidence type="ECO:0000256" key="1">
    <source>
        <dbReference type="ARBA" id="ARBA00023015"/>
    </source>
</evidence>
<dbReference type="Pfam" id="PF00356">
    <property type="entry name" value="LacI"/>
    <property type="match status" value="1"/>
</dbReference>
<dbReference type="STRING" id="1214242.B446_03015"/>
<dbReference type="InterPro" id="IPR028082">
    <property type="entry name" value="Peripla_BP_I"/>
</dbReference>
<dbReference type="SMART" id="SM00354">
    <property type="entry name" value="HTH_LACI"/>
    <property type="match status" value="1"/>
</dbReference>
<dbReference type="PANTHER" id="PTHR30146:SF109">
    <property type="entry name" value="HTH-TYPE TRANSCRIPTIONAL REGULATOR GALS"/>
    <property type="match status" value="1"/>
</dbReference>
<dbReference type="SUPFAM" id="SSF53822">
    <property type="entry name" value="Periplasmic binding protein-like I"/>
    <property type="match status" value="1"/>
</dbReference>
<dbReference type="HOGENOM" id="CLU_037628_6_1_11"/>
<feature type="domain" description="HTH lacI-type" evidence="4">
    <location>
        <begin position="8"/>
        <end position="62"/>
    </location>
</feature>
<sequence>MISVAARPSMKDVAEYAGVSPKTVSNVINNFEHVSERTRAAVQEAIDALGYRVNIAGRQLRQGRTGMITLAVPELDVAYFAELAKHVMAEADRRGRTVLIHQTGGVRESELAALHGFDTQFCDGVILSPLALLPRDLATRDRRLPVVLLGERPAAGTTDHVGIDNVGAAREATEHLIARGRRRIAVVGGAVRGRQGTDRLRTDGYRQALAAAGLPFDEDLVVPVEAFHWRDGARAATAVMNRPAPPDALLCLNDHLALGALRALHEAGRSVPKDLDVVGFDDIEASRFSVPTLTTVAPDKREIARTAVTLLLDRIDDTESVPCQDHVAGHHVIVRESTGG</sequence>